<dbReference type="RefSeq" id="WP_168088787.1">
    <property type="nucleotide sequence ID" value="NZ_BHZH01000102.1"/>
</dbReference>
<protein>
    <recommendedName>
        <fullName evidence="3">SMI1/KNR4 family protein</fullName>
    </recommendedName>
</protein>
<dbReference type="Pfam" id="PF20062">
    <property type="entry name" value="DUF6461"/>
    <property type="match status" value="1"/>
</dbReference>
<dbReference type="Proteomes" id="UP000727056">
    <property type="component" value="Unassembled WGS sequence"/>
</dbReference>
<comment type="caution">
    <text evidence="1">The sequence shown here is derived from an EMBL/GenBank/DDBJ whole genome shotgun (WGS) entry which is preliminary data.</text>
</comment>
<reference evidence="1 2" key="1">
    <citation type="submission" date="2020-03" db="EMBL/GenBank/DDBJ databases">
        <title>Draft genome of Streptomyces sp. ventii, isolated from the Axial Seamount in the Pacific Ocean, and resequencing of the two type strains Streptomyces lonarensis strain NCL 716 and Streptomyces bohaiensis strain 11A07.</title>
        <authorList>
            <person name="Loughran R.M."/>
            <person name="Pfannmuller K.M."/>
            <person name="Wasson B.J."/>
            <person name="Deadmond M.C."/>
            <person name="Paddock B.E."/>
            <person name="Koyack M.J."/>
            <person name="Gallegos D.A."/>
            <person name="Mitchell E.A."/>
            <person name="Ushijima B."/>
            <person name="Saw J.H."/>
            <person name="Mcphail K.L."/>
            <person name="Videau P."/>
        </authorList>
    </citation>
    <scope>NUCLEOTIDE SEQUENCE [LARGE SCALE GENOMIC DNA]</scope>
    <source>
        <strain evidence="1 2">11A07</strain>
    </source>
</reference>
<evidence type="ECO:0008006" key="3">
    <source>
        <dbReference type="Google" id="ProtNLM"/>
    </source>
</evidence>
<name>A0ABX1CE11_9ACTN</name>
<keyword evidence="2" id="KW-1185">Reference proteome</keyword>
<gene>
    <name evidence="1" type="ORF">HCN52_14085</name>
</gene>
<sequence>MPPDAFGITCVHGHSVGKVLDRLQVTAQAPYPLYTQHEAAQEYVWPAGAPAARVYSCDDWTFLFDVSAHGKLCEPTVVARLSAGGEAVSVWKALDGTTRVCHAQDGSLLADIDAWALHLTSGADPSRMNRALSETGFFRDWDTDEEDDWLVPSAAALLAVEREFEISISPEAVNGALPTVSLQS</sequence>
<accession>A0ABX1CE11</accession>
<evidence type="ECO:0000313" key="1">
    <source>
        <dbReference type="EMBL" id="NJQ16045.1"/>
    </source>
</evidence>
<proteinExistence type="predicted"/>
<dbReference type="EMBL" id="JAAVJC010000115">
    <property type="protein sequence ID" value="NJQ16045.1"/>
    <property type="molecule type" value="Genomic_DNA"/>
</dbReference>
<organism evidence="1 2">
    <name type="scientific">Streptomyces bohaiensis</name>
    <dbReference type="NCBI Taxonomy" id="1431344"/>
    <lineage>
        <taxon>Bacteria</taxon>
        <taxon>Bacillati</taxon>
        <taxon>Actinomycetota</taxon>
        <taxon>Actinomycetes</taxon>
        <taxon>Kitasatosporales</taxon>
        <taxon>Streptomycetaceae</taxon>
        <taxon>Streptomyces</taxon>
    </lineage>
</organism>
<dbReference type="InterPro" id="IPR045592">
    <property type="entry name" value="DUF6461"/>
</dbReference>
<evidence type="ECO:0000313" key="2">
    <source>
        <dbReference type="Proteomes" id="UP000727056"/>
    </source>
</evidence>